<sequence>MTSSICKTLTSVRIFSYRRLPSSVGLLVPFLTRFPGLIDLDISFCNLVQIPDAIGQLSCLEGLNIGGNNFVTLPHCIKELPKLMYLNLEYCKHLEWLPSTLLPRVGGSYARVRYTGLYAFNCPNLSDTEGSTLVVISWMLKMIQVNMQRSVEVVIPGRKIPRWFNKQNSGDSVDLDLSPIMDDNNWIGIAACVTFVVHHVPTQFVGREEYLISYGFPRNRFGLIFEVPIRLKKDFITTELDHHMVLIFFSREMLISVYAIDLEEGTSDLYGVKFATTGYHPEVVEVKSCGYRWVFI</sequence>
<keyword evidence="5" id="KW-1185">Reference proteome</keyword>
<feature type="domain" description="C-JID" evidence="3">
    <location>
        <begin position="155"/>
        <end position="292"/>
    </location>
</feature>
<reference evidence="4 5" key="1">
    <citation type="journal article" date="2023" name="Plants (Basel)">
        <title>Bridging the Gap: Combining Genomics and Transcriptomics Approaches to Understand Stylosanthes scabra, an Orphan Legume from the Brazilian Caatinga.</title>
        <authorList>
            <person name="Ferreira-Neto J.R.C."/>
            <person name="da Silva M.D."/>
            <person name="Binneck E."/>
            <person name="de Melo N.F."/>
            <person name="da Silva R.H."/>
            <person name="de Melo A.L.T.M."/>
            <person name="Pandolfi V."/>
            <person name="Bustamante F.O."/>
            <person name="Brasileiro-Vidal A.C."/>
            <person name="Benko-Iseppon A.M."/>
        </authorList>
    </citation>
    <scope>NUCLEOTIDE SEQUENCE [LARGE SCALE GENOMIC DNA]</scope>
    <source>
        <tissue evidence="4">Leaves</tissue>
    </source>
</reference>
<proteinExistence type="predicted"/>
<dbReference type="Proteomes" id="UP001341840">
    <property type="component" value="Unassembled WGS sequence"/>
</dbReference>
<dbReference type="PANTHER" id="PTHR45752">
    <property type="entry name" value="LEUCINE-RICH REPEAT-CONTAINING"/>
    <property type="match status" value="1"/>
</dbReference>
<evidence type="ECO:0000259" key="3">
    <source>
        <dbReference type="Pfam" id="PF20160"/>
    </source>
</evidence>
<evidence type="ECO:0000256" key="2">
    <source>
        <dbReference type="ARBA" id="ARBA00022737"/>
    </source>
</evidence>
<dbReference type="Gene3D" id="3.80.10.10">
    <property type="entry name" value="Ribonuclease Inhibitor"/>
    <property type="match status" value="1"/>
</dbReference>
<dbReference type="InterPro" id="IPR032675">
    <property type="entry name" value="LRR_dom_sf"/>
</dbReference>
<dbReference type="InterPro" id="IPR045344">
    <property type="entry name" value="C-JID"/>
</dbReference>
<evidence type="ECO:0000256" key="1">
    <source>
        <dbReference type="ARBA" id="ARBA00022614"/>
    </source>
</evidence>
<accession>A0ABU6U6G0</accession>
<comment type="caution">
    <text evidence="4">The sequence shown here is derived from an EMBL/GenBank/DDBJ whole genome shotgun (WGS) entry which is preliminary data.</text>
</comment>
<name>A0ABU6U6G0_9FABA</name>
<dbReference type="EMBL" id="JASCZI010120878">
    <property type="protein sequence ID" value="MED6156722.1"/>
    <property type="molecule type" value="Genomic_DNA"/>
</dbReference>
<evidence type="ECO:0000313" key="5">
    <source>
        <dbReference type="Proteomes" id="UP001341840"/>
    </source>
</evidence>
<gene>
    <name evidence="4" type="ORF">PIB30_017096</name>
</gene>
<keyword evidence="1" id="KW-0433">Leucine-rich repeat</keyword>
<keyword evidence="2" id="KW-0677">Repeat</keyword>
<dbReference type="Pfam" id="PF20160">
    <property type="entry name" value="C-JID"/>
    <property type="match status" value="1"/>
</dbReference>
<organism evidence="4 5">
    <name type="scientific">Stylosanthes scabra</name>
    <dbReference type="NCBI Taxonomy" id="79078"/>
    <lineage>
        <taxon>Eukaryota</taxon>
        <taxon>Viridiplantae</taxon>
        <taxon>Streptophyta</taxon>
        <taxon>Embryophyta</taxon>
        <taxon>Tracheophyta</taxon>
        <taxon>Spermatophyta</taxon>
        <taxon>Magnoliopsida</taxon>
        <taxon>eudicotyledons</taxon>
        <taxon>Gunneridae</taxon>
        <taxon>Pentapetalae</taxon>
        <taxon>rosids</taxon>
        <taxon>fabids</taxon>
        <taxon>Fabales</taxon>
        <taxon>Fabaceae</taxon>
        <taxon>Papilionoideae</taxon>
        <taxon>50 kb inversion clade</taxon>
        <taxon>dalbergioids sensu lato</taxon>
        <taxon>Dalbergieae</taxon>
        <taxon>Pterocarpus clade</taxon>
        <taxon>Stylosanthes</taxon>
    </lineage>
</organism>
<dbReference type="Pfam" id="PF13855">
    <property type="entry name" value="LRR_8"/>
    <property type="match status" value="1"/>
</dbReference>
<evidence type="ECO:0000313" key="4">
    <source>
        <dbReference type="EMBL" id="MED6156722.1"/>
    </source>
</evidence>
<protein>
    <recommendedName>
        <fullName evidence="3">C-JID domain-containing protein</fullName>
    </recommendedName>
</protein>
<dbReference type="SUPFAM" id="SSF52058">
    <property type="entry name" value="L domain-like"/>
    <property type="match status" value="1"/>
</dbReference>
<dbReference type="PANTHER" id="PTHR45752:SF187">
    <property type="entry name" value="LEUCINE-RICH REPEAT AND IQ DOMAIN-CONTAINING PROTEIN 4"/>
    <property type="match status" value="1"/>
</dbReference>
<dbReference type="InterPro" id="IPR050715">
    <property type="entry name" value="LRR-SigEffector_domain"/>
</dbReference>
<dbReference type="InterPro" id="IPR001611">
    <property type="entry name" value="Leu-rich_rpt"/>
</dbReference>